<dbReference type="STRING" id="48269.A0A183N1E0"/>
<accession>A0A183N1E0</accession>
<keyword evidence="2" id="KW-1185">Reference proteome</keyword>
<organism evidence="1 2">
    <name type="scientific">Schistosoma margrebowiei</name>
    <dbReference type="NCBI Taxonomy" id="48269"/>
    <lineage>
        <taxon>Eukaryota</taxon>
        <taxon>Metazoa</taxon>
        <taxon>Spiralia</taxon>
        <taxon>Lophotrochozoa</taxon>
        <taxon>Platyhelminthes</taxon>
        <taxon>Trematoda</taxon>
        <taxon>Digenea</taxon>
        <taxon>Strigeidida</taxon>
        <taxon>Schistosomatoidea</taxon>
        <taxon>Schistosomatidae</taxon>
        <taxon>Schistosoma</taxon>
    </lineage>
</organism>
<gene>
    <name evidence="1" type="ORF">SMRZ_LOCUS22115</name>
</gene>
<dbReference type="EMBL" id="UZAI01019002">
    <property type="protein sequence ID" value="VDP42026.1"/>
    <property type="molecule type" value="Genomic_DNA"/>
</dbReference>
<proteinExistence type="predicted"/>
<name>A0A183N1E0_9TREM</name>
<dbReference type="InterPro" id="IPR001245">
    <property type="entry name" value="Ser-Thr/Tyr_kinase_cat_dom"/>
</dbReference>
<protein>
    <submittedName>
        <fullName evidence="1">Uncharacterized protein</fullName>
    </submittedName>
</protein>
<sequence>MGILLCEMIQLEQPYKKSSSSFYRLAQQVISGVRPDIPQHFIKCCPIALINLMTYCWSSNSNRRPSAEQIVHLTNSYQLSTSLLSLSNEIITNHCNNNNKRKKKENRSNSLSIYQNNCFSHIQSVHSIDFLKVVTCAVIGLLTIIPLDNFSTNSSLLLASWPKIHILKQYFKRFRNECDLCIKLSDWPIHLCMLNINVDEEMKIGRKDSDISPLLITCLTYFGELRIYRSNNQNSLKYICLLKVQLSQCCSTLNQNFTSTSNDNDNRCENLFQEINLMLSCIMYDYHQHKMNDQDYNSSLSPTVSSSSSSAAAAAALSNRCIHFILCLSFPQICIIKINIHSSLTLKFDRLIFIDIDQPVHSGIILPEICGSNIWLSQTGGKLVCYTWNDSKCEIHSSSSPLSSSYLKFYSSWFVPSLFDSESSLVTHFLIENSKLTSNRPEPLVEDIDANKHVCVWTYLEPEIIGSVNTMEWLNLSSSILLLTTHGYLIHINVMNTNSVTNVNGNSMTTTNDTKMLRATTAQTFSSSTSPSSRSFCQLFHYHGLFSKKDFSLITPLTSSISLYQTNVKHFSKRIITISKGYLDPLKWINHHVSSSSSASCSPTDSTSFNRNFIELTMSNNNNNIDNYGNNHIIEYLNQEKFYLVKLFSDPFLFPS</sequence>
<dbReference type="InterPro" id="IPR011009">
    <property type="entry name" value="Kinase-like_dom_sf"/>
</dbReference>
<reference evidence="1 2" key="1">
    <citation type="submission" date="2018-11" db="EMBL/GenBank/DDBJ databases">
        <authorList>
            <consortium name="Pathogen Informatics"/>
        </authorList>
    </citation>
    <scope>NUCLEOTIDE SEQUENCE [LARGE SCALE GENOMIC DNA]</scope>
    <source>
        <strain evidence="1 2">Zambia</strain>
    </source>
</reference>
<dbReference type="Proteomes" id="UP000277204">
    <property type="component" value="Unassembled WGS sequence"/>
</dbReference>
<dbReference type="AlphaFoldDB" id="A0A183N1E0"/>
<dbReference type="GO" id="GO:0004672">
    <property type="term" value="F:protein kinase activity"/>
    <property type="evidence" value="ECO:0007669"/>
    <property type="project" value="InterPro"/>
</dbReference>
<dbReference type="Gene3D" id="1.10.510.10">
    <property type="entry name" value="Transferase(Phosphotransferase) domain 1"/>
    <property type="match status" value="1"/>
</dbReference>
<dbReference type="Pfam" id="PF07714">
    <property type="entry name" value="PK_Tyr_Ser-Thr"/>
    <property type="match status" value="1"/>
</dbReference>
<evidence type="ECO:0000313" key="2">
    <source>
        <dbReference type="Proteomes" id="UP000277204"/>
    </source>
</evidence>
<dbReference type="SUPFAM" id="SSF56112">
    <property type="entry name" value="Protein kinase-like (PK-like)"/>
    <property type="match status" value="1"/>
</dbReference>
<evidence type="ECO:0000313" key="1">
    <source>
        <dbReference type="EMBL" id="VDP42026.1"/>
    </source>
</evidence>